<keyword evidence="1" id="KW-1133">Transmembrane helix</keyword>
<reference evidence="2 3" key="1">
    <citation type="submission" date="2015-12" db="EMBL/GenBank/DDBJ databases">
        <title>Complete genome sequence of Pseudoalteromonas rubra SCSIO 6842, harboring a conjugative plasmid.</title>
        <authorList>
            <person name="Li B."/>
            <person name="Wang X."/>
        </authorList>
    </citation>
    <scope>NUCLEOTIDE SEQUENCE [LARGE SCALE GENOMIC DNA]</scope>
    <source>
        <strain evidence="2 3">SCSIO 6842</strain>
    </source>
</reference>
<feature type="transmembrane region" description="Helical" evidence="1">
    <location>
        <begin position="390"/>
        <end position="410"/>
    </location>
</feature>
<organism evidence="2 3">
    <name type="scientific">Pseudoalteromonas rubra</name>
    <dbReference type="NCBI Taxonomy" id="43658"/>
    <lineage>
        <taxon>Bacteria</taxon>
        <taxon>Pseudomonadati</taxon>
        <taxon>Pseudomonadota</taxon>
        <taxon>Gammaproteobacteria</taxon>
        <taxon>Alteromonadales</taxon>
        <taxon>Pseudoalteromonadaceae</taxon>
        <taxon>Pseudoalteromonas</taxon>
    </lineage>
</organism>
<name>A0A0U3GCK5_9GAMM</name>
<accession>A0A0U3GCK5</accession>
<dbReference type="EMBL" id="CP013611">
    <property type="protein sequence ID" value="ALU42522.1"/>
    <property type="molecule type" value="Genomic_DNA"/>
</dbReference>
<dbReference type="RefSeq" id="WP_058795881.1">
    <property type="nucleotide sequence ID" value="NZ_CP013611.1"/>
</dbReference>
<dbReference type="Proteomes" id="UP000069015">
    <property type="component" value="Chromosome 1"/>
</dbReference>
<gene>
    <name evidence="2" type="ORF">AT705_05920</name>
</gene>
<dbReference type="InterPro" id="IPR036770">
    <property type="entry name" value="Ankyrin_rpt-contain_sf"/>
</dbReference>
<protein>
    <submittedName>
        <fullName evidence="2">Uncharacterized protein</fullName>
    </submittedName>
</protein>
<dbReference type="Pfam" id="PF12796">
    <property type="entry name" value="Ank_2"/>
    <property type="match status" value="1"/>
</dbReference>
<evidence type="ECO:0000256" key="1">
    <source>
        <dbReference type="SAM" id="Phobius"/>
    </source>
</evidence>
<dbReference type="KEGG" id="prr:AT705_05920"/>
<keyword evidence="1" id="KW-0812">Transmembrane</keyword>
<evidence type="ECO:0000313" key="3">
    <source>
        <dbReference type="Proteomes" id="UP000069015"/>
    </source>
</evidence>
<keyword evidence="1" id="KW-0472">Membrane</keyword>
<proteinExistence type="predicted"/>
<dbReference type="InterPro" id="IPR002110">
    <property type="entry name" value="Ankyrin_rpt"/>
</dbReference>
<dbReference type="Gene3D" id="1.25.40.20">
    <property type="entry name" value="Ankyrin repeat-containing domain"/>
    <property type="match status" value="1"/>
</dbReference>
<sequence length="453" mass="50478">MTNKVVNSLMEHVLIWPAQFPLLLKGLVENNGAFILDALEAWPECETLTDQQGVRSSVLPPLMYILWLKPLEPFESCHYQHIDDYDEAHQTYCDDLLAHIADAGVSQDELIAKLLGVFAQYADIKAQLAYHTEVSPATLLLNKTYTRALLLLLHHGLTLTAQEACELWRIADEAMRQQLSDMLNSVLQDTVATLQLAVECLQNDEAYVELLQHLCDGDEVERLLDQALLAHVVSKQAKQSIALKLIEKGASGQSKDQSGKSAMMWLVEQGFVSAAEALKEQYCPQSLDDLGRNLMHYAVLSNSTAMLELVESMGVDPRLADVTGMTPYRLANQAQAVAAKKFLEARDIIELSFAAKYEKVARVYSLYALVAILMPVQLNFFFNESHGDKLSATIMISSLTLLFFALARWQKRSPLYPQDASPWSLIGVNVLAWLSMSLQFLFSVVVLIAVMGS</sequence>
<dbReference type="SUPFAM" id="SSF48403">
    <property type="entry name" value="Ankyrin repeat"/>
    <property type="match status" value="1"/>
</dbReference>
<feature type="transmembrane region" description="Helical" evidence="1">
    <location>
        <begin position="430"/>
        <end position="450"/>
    </location>
</feature>
<feature type="transmembrane region" description="Helical" evidence="1">
    <location>
        <begin position="364"/>
        <end position="383"/>
    </location>
</feature>
<dbReference type="AlphaFoldDB" id="A0A0U3GCK5"/>
<evidence type="ECO:0000313" key="2">
    <source>
        <dbReference type="EMBL" id="ALU42522.1"/>
    </source>
</evidence>